<gene>
    <name evidence="2" type="ORF">PENTCL1PPCAC_30865</name>
</gene>
<dbReference type="GO" id="GO:0005524">
    <property type="term" value="F:ATP binding"/>
    <property type="evidence" value="ECO:0007669"/>
    <property type="project" value="InterPro"/>
</dbReference>
<comment type="caution">
    <text evidence="2">The sequence shown here is derived from an EMBL/GenBank/DDBJ whole genome shotgun (WGS) entry which is preliminary data.</text>
</comment>
<evidence type="ECO:0000313" key="2">
    <source>
        <dbReference type="EMBL" id="GMT08691.1"/>
    </source>
</evidence>
<dbReference type="InterPro" id="IPR050235">
    <property type="entry name" value="CK1_Ser-Thr_kinase"/>
</dbReference>
<evidence type="ECO:0000313" key="3">
    <source>
        <dbReference type="Proteomes" id="UP001432027"/>
    </source>
</evidence>
<sequence length="354" mass="40357">MAARSSLARILMSELSSGDAEMLKGGELIQNRFHVMRMLNVGGFGQVFLGIDQTNGTLVAIKVESLNASIQLIDNEVECLKNAAQYAGNWPTPIVQLYSSGCTQNVRYMVMELVGRNVREVKKWMACDRFSIYTTLWIMREMISSLQFLHSTGWIHRDVKPPNFCVSLEGQPTRRLYLVDFGMSRRYKEMDGSMRRKEPRSSFHGTVRYASPGCHEGRDVSRFDDLWSVYYIACENALGELPWRHSNEKEAVRKMKSEMDLLHPHGWKTMDAPLSIRCLRDTLLSSDADEDSFYREPPYMALNQSITHELSRLGWQEKWSVLDWEIGRGMGGDVPSSPPPPSHPSQSICILLPI</sequence>
<protein>
    <recommendedName>
        <fullName evidence="1">Protein kinase domain-containing protein</fullName>
    </recommendedName>
</protein>
<feature type="non-terminal residue" evidence="2">
    <location>
        <position position="354"/>
    </location>
</feature>
<dbReference type="Proteomes" id="UP001432027">
    <property type="component" value="Unassembled WGS sequence"/>
</dbReference>
<name>A0AAV5UQG7_9BILA</name>
<dbReference type="SUPFAM" id="SSF56112">
    <property type="entry name" value="Protein kinase-like (PK-like)"/>
    <property type="match status" value="1"/>
</dbReference>
<keyword evidence="3" id="KW-1185">Reference proteome</keyword>
<evidence type="ECO:0000259" key="1">
    <source>
        <dbReference type="PROSITE" id="PS50011"/>
    </source>
</evidence>
<proteinExistence type="predicted"/>
<dbReference type="PANTHER" id="PTHR11909">
    <property type="entry name" value="CASEIN KINASE-RELATED"/>
    <property type="match status" value="1"/>
</dbReference>
<dbReference type="Gene3D" id="1.10.510.10">
    <property type="entry name" value="Transferase(Phosphotransferase) domain 1"/>
    <property type="match status" value="1"/>
</dbReference>
<dbReference type="EMBL" id="BTSX01000162">
    <property type="protein sequence ID" value="GMT08691.1"/>
    <property type="molecule type" value="Genomic_DNA"/>
</dbReference>
<dbReference type="SMART" id="SM00220">
    <property type="entry name" value="S_TKc"/>
    <property type="match status" value="1"/>
</dbReference>
<organism evidence="2 3">
    <name type="scientific">Pristionchus entomophagus</name>
    <dbReference type="NCBI Taxonomy" id="358040"/>
    <lineage>
        <taxon>Eukaryota</taxon>
        <taxon>Metazoa</taxon>
        <taxon>Ecdysozoa</taxon>
        <taxon>Nematoda</taxon>
        <taxon>Chromadorea</taxon>
        <taxon>Rhabditida</taxon>
        <taxon>Rhabditina</taxon>
        <taxon>Diplogasteromorpha</taxon>
        <taxon>Diplogasteroidea</taxon>
        <taxon>Neodiplogasteridae</taxon>
        <taxon>Pristionchus</taxon>
    </lineage>
</organism>
<dbReference type="Pfam" id="PF00069">
    <property type="entry name" value="Pkinase"/>
    <property type="match status" value="1"/>
</dbReference>
<dbReference type="GO" id="GO:0004672">
    <property type="term" value="F:protein kinase activity"/>
    <property type="evidence" value="ECO:0007669"/>
    <property type="project" value="InterPro"/>
</dbReference>
<dbReference type="InterPro" id="IPR011009">
    <property type="entry name" value="Kinase-like_dom_sf"/>
</dbReference>
<accession>A0AAV5UQG7</accession>
<dbReference type="AlphaFoldDB" id="A0AAV5UQG7"/>
<dbReference type="InterPro" id="IPR000719">
    <property type="entry name" value="Prot_kinase_dom"/>
</dbReference>
<reference evidence="2" key="1">
    <citation type="submission" date="2023-10" db="EMBL/GenBank/DDBJ databases">
        <title>Genome assembly of Pristionchus species.</title>
        <authorList>
            <person name="Yoshida K."/>
            <person name="Sommer R.J."/>
        </authorList>
    </citation>
    <scope>NUCLEOTIDE SEQUENCE</scope>
    <source>
        <strain evidence="2">RS0144</strain>
    </source>
</reference>
<feature type="domain" description="Protein kinase" evidence="1">
    <location>
        <begin position="33"/>
        <end position="311"/>
    </location>
</feature>
<dbReference type="PROSITE" id="PS50011">
    <property type="entry name" value="PROTEIN_KINASE_DOM"/>
    <property type="match status" value="1"/>
</dbReference>